<protein>
    <recommendedName>
        <fullName evidence="4">Lipoprotein</fullName>
    </recommendedName>
</protein>
<evidence type="ECO:0000313" key="3">
    <source>
        <dbReference type="Proteomes" id="UP001501266"/>
    </source>
</evidence>
<evidence type="ECO:0008006" key="4">
    <source>
        <dbReference type="Google" id="ProtNLM"/>
    </source>
</evidence>
<comment type="caution">
    <text evidence="2">The sequence shown here is derived from an EMBL/GenBank/DDBJ whole genome shotgun (WGS) entry which is preliminary data.</text>
</comment>
<dbReference type="RefSeq" id="WP_343918042.1">
    <property type="nucleotide sequence ID" value="NZ_BAAAKK010000002.1"/>
</dbReference>
<gene>
    <name evidence="2" type="ORF">GCM10009640_10050</name>
</gene>
<evidence type="ECO:0000256" key="1">
    <source>
        <dbReference type="SAM" id="SignalP"/>
    </source>
</evidence>
<keyword evidence="3" id="KW-1185">Reference proteome</keyword>
<feature type="chain" id="PRO_5045429470" description="Lipoprotein" evidence="1">
    <location>
        <begin position="28"/>
        <end position="169"/>
    </location>
</feature>
<organism evidence="2 3">
    <name type="scientific">Agrococcus citreus</name>
    <dbReference type="NCBI Taxonomy" id="84643"/>
    <lineage>
        <taxon>Bacteria</taxon>
        <taxon>Bacillati</taxon>
        <taxon>Actinomycetota</taxon>
        <taxon>Actinomycetes</taxon>
        <taxon>Micrococcales</taxon>
        <taxon>Microbacteriaceae</taxon>
        <taxon>Agrococcus</taxon>
    </lineage>
</organism>
<accession>A0ABN1YVF4</accession>
<keyword evidence="1" id="KW-0732">Signal</keyword>
<sequence length="169" mass="17634">MRMIIGAGLLMVAAALGGCTSAVVLTAAPNPIPAFTQAPAASTSCVGNQSDIGVPEGAEQIQEAVYSADLPDAVSIGERPAFDTMPDDGTRIEAFVYVCMQEPMTRDGLIETATSIAVAIEAQGAASPLHRLVVIARDHGELVEHSRVSTAFQLHDWSDGAAVDASRWE</sequence>
<dbReference type="EMBL" id="BAAAKK010000002">
    <property type="protein sequence ID" value="GAA1420555.1"/>
    <property type="molecule type" value="Genomic_DNA"/>
</dbReference>
<reference evidence="2 3" key="1">
    <citation type="journal article" date="2019" name="Int. J. Syst. Evol. Microbiol.">
        <title>The Global Catalogue of Microorganisms (GCM) 10K type strain sequencing project: providing services to taxonomists for standard genome sequencing and annotation.</title>
        <authorList>
            <consortium name="The Broad Institute Genomics Platform"/>
            <consortium name="The Broad Institute Genome Sequencing Center for Infectious Disease"/>
            <person name="Wu L."/>
            <person name="Ma J."/>
        </authorList>
    </citation>
    <scope>NUCLEOTIDE SEQUENCE [LARGE SCALE GENOMIC DNA]</scope>
    <source>
        <strain evidence="2 3">JCM 12398</strain>
    </source>
</reference>
<evidence type="ECO:0000313" key="2">
    <source>
        <dbReference type="EMBL" id="GAA1420555.1"/>
    </source>
</evidence>
<feature type="signal peptide" evidence="1">
    <location>
        <begin position="1"/>
        <end position="27"/>
    </location>
</feature>
<dbReference type="PROSITE" id="PS51257">
    <property type="entry name" value="PROKAR_LIPOPROTEIN"/>
    <property type="match status" value="1"/>
</dbReference>
<proteinExistence type="predicted"/>
<name>A0ABN1YVF4_9MICO</name>
<dbReference type="Proteomes" id="UP001501266">
    <property type="component" value="Unassembled WGS sequence"/>
</dbReference>